<comment type="caution">
    <text evidence="16">The sequence shown here is derived from an EMBL/GenBank/DDBJ whole genome shotgun (WGS) entry which is preliminary data.</text>
</comment>
<evidence type="ECO:0000256" key="6">
    <source>
        <dbReference type="ARBA" id="ARBA00023274"/>
    </source>
</evidence>
<dbReference type="RefSeq" id="XP_062689619.1">
    <property type="nucleotide sequence ID" value="XM_062840300.1"/>
</dbReference>
<dbReference type="Proteomes" id="UP001285908">
    <property type="component" value="Unassembled WGS sequence"/>
</dbReference>
<keyword evidence="2" id="KW-0690">Ribosome biogenesis</keyword>
<evidence type="ECO:0000256" key="4">
    <source>
        <dbReference type="ARBA" id="ARBA00022884"/>
    </source>
</evidence>
<evidence type="ECO:0000256" key="7">
    <source>
        <dbReference type="ARBA" id="ARBA00038293"/>
    </source>
</evidence>
<dbReference type="InterPro" id="IPR058334">
    <property type="entry name" value="DUF8021"/>
</dbReference>
<dbReference type="GO" id="GO:0031429">
    <property type="term" value="C:box H/ACA snoRNP complex"/>
    <property type="evidence" value="ECO:0007669"/>
    <property type="project" value="TreeGrafter"/>
</dbReference>
<dbReference type="GeneID" id="87877922"/>
<evidence type="ECO:0000256" key="2">
    <source>
        <dbReference type="ARBA" id="ARBA00022517"/>
    </source>
</evidence>
<comment type="subunit">
    <text evidence="11">Component of the small nucleolar ribonucleoprotein particles containing H/ACA-type snoRNAs (H/ACA snoRNPs).</text>
</comment>
<dbReference type="InterPro" id="IPR009000">
    <property type="entry name" value="Transl_B-barrel_sf"/>
</dbReference>
<comment type="subcellular location">
    <subcellularLocation>
        <location evidence="1">Nucleus</location>
        <location evidence="1">Nucleolus</location>
    </subcellularLocation>
</comment>
<reference evidence="16 17" key="1">
    <citation type="journal article" date="2023" name="Mol. Phylogenet. Evol.">
        <title>Genome-scale phylogeny and comparative genomics of the fungal order Sordariales.</title>
        <authorList>
            <person name="Hensen N."/>
            <person name="Bonometti L."/>
            <person name="Westerberg I."/>
            <person name="Brannstrom I.O."/>
            <person name="Guillou S."/>
            <person name="Cros-Aarteil S."/>
            <person name="Calhoun S."/>
            <person name="Haridas S."/>
            <person name="Kuo A."/>
            <person name="Mondo S."/>
            <person name="Pangilinan J."/>
            <person name="Riley R."/>
            <person name="LaButti K."/>
            <person name="Andreopoulos B."/>
            <person name="Lipzen A."/>
            <person name="Chen C."/>
            <person name="Yan M."/>
            <person name="Daum C."/>
            <person name="Ng V."/>
            <person name="Clum A."/>
            <person name="Steindorff A."/>
            <person name="Ohm R.A."/>
            <person name="Martin F."/>
            <person name="Silar P."/>
            <person name="Natvig D.O."/>
            <person name="Lalanne C."/>
            <person name="Gautier V."/>
            <person name="Ament-Velasquez S.L."/>
            <person name="Kruys A."/>
            <person name="Hutchinson M.I."/>
            <person name="Powell A.J."/>
            <person name="Barry K."/>
            <person name="Miller A.N."/>
            <person name="Grigoriev I.V."/>
            <person name="Debuchy R."/>
            <person name="Gladieux P."/>
            <person name="Hiltunen Thoren M."/>
            <person name="Johannesson H."/>
        </authorList>
    </citation>
    <scope>NUCLEOTIDE SEQUENCE [LARGE SCALE GENOMIC DNA]</scope>
    <source>
        <strain evidence="16 17">FGSC 10403</strain>
    </source>
</reference>
<keyword evidence="4" id="KW-0694">RNA-binding</keyword>
<evidence type="ECO:0000256" key="3">
    <source>
        <dbReference type="ARBA" id="ARBA00022552"/>
    </source>
</evidence>
<feature type="compositionally biased region" description="Gly residues" evidence="13">
    <location>
        <begin position="337"/>
        <end position="419"/>
    </location>
</feature>
<dbReference type="InterPro" id="IPR007504">
    <property type="entry name" value="H/ACA_rnp_Gar1/Naf1"/>
</dbReference>
<dbReference type="GO" id="GO:0000454">
    <property type="term" value="P:snoRNA guided rRNA pseudouridine synthesis"/>
    <property type="evidence" value="ECO:0007669"/>
    <property type="project" value="TreeGrafter"/>
</dbReference>
<feature type="chain" id="PRO_5042603332" description="H/ACA ribonucleoprotein complex subunit GAR1" evidence="14">
    <location>
        <begin position="27"/>
        <end position="419"/>
    </location>
</feature>
<dbReference type="Pfam" id="PF04410">
    <property type="entry name" value="Gar1"/>
    <property type="match status" value="1"/>
</dbReference>
<keyword evidence="3" id="KW-0698">rRNA processing</keyword>
<protein>
    <recommendedName>
        <fullName evidence="8">H/ACA ribonucleoprotein complex subunit GAR1</fullName>
    </recommendedName>
    <alternativeName>
        <fullName evidence="12">H/ACA ribonucleoprotein complex subunit gar1</fullName>
    </alternativeName>
    <alternativeName>
        <fullName evidence="9">snoRNP protein GAR1</fullName>
    </alternativeName>
</protein>
<feature type="region of interest" description="Disordered" evidence="13">
    <location>
        <begin position="328"/>
        <end position="419"/>
    </location>
</feature>
<accession>A0AAJ0I1R3</accession>
<evidence type="ECO:0000256" key="5">
    <source>
        <dbReference type="ARBA" id="ARBA00023242"/>
    </source>
</evidence>
<comment type="similarity">
    <text evidence="7">Belongs to the GAR1 family.</text>
</comment>
<evidence type="ECO:0000256" key="8">
    <source>
        <dbReference type="ARBA" id="ARBA00040068"/>
    </source>
</evidence>
<feature type="signal peptide" evidence="14">
    <location>
        <begin position="1"/>
        <end position="26"/>
    </location>
</feature>
<evidence type="ECO:0000256" key="9">
    <source>
        <dbReference type="ARBA" id="ARBA00042224"/>
    </source>
</evidence>
<evidence type="ECO:0000256" key="1">
    <source>
        <dbReference type="ARBA" id="ARBA00004604"/>
    </source>
</evidence>
<sequence>MLSRSAKDTVWFTVVCFLALITSVFAECTRERLLAAANIYVDAFSAGRLDGLQLASSNFTYQENNKAADIKRGILSQSHNISLNRSTADTIACASYTMIIETAANRPSRELLRKVGDAYLDMWTDAKAADSIPWGADCERVEGSQYTRPCGVQLPRGGSSKRNGNRRYVIDEVMGSVDVLYSFDALGNMPDSHEIRVEDGEVKGRGGGGDRGGRGGFRGGRGGFGQRDDGPPAQVLELGTFEHAVEGEMFYKSTNPKIPHFNAQVFLENKTPIGKIDEVLGPLNQVYFTVKPQTGIVATSFKPGDKVFVGSEKLLPLERFLPKPKVLGAPKVKKAGRGGAGGRGGPRGGARGGGRGGFSSRGGGGGFSRGGGGGFSRGGGGGFSRGGGRGGSGGFSRGGGGRGGGGFSRGGGRGGRGGY</sequence>
<dbReference type="EMBL" id="JAULSX010000007">
    <property type="protein sequence ID" value="KAK3487492.1"/>
    <property type="molecule type" value="Genomic_DNA"/>
</dbReference>
<feature type="compositionally biased region" description="Gly residues" evidence="13">
    <location>
        <begin position="205"/>
        <end position="225"/>
    </location>
</feature>
<organism evidence="16 17">
    <name type="scientific">Neurospora hispaniola</name>
    <dbReference type="NCBI Taxonomy" id="588809"/>
    <lineage>
        <taxon>Eukaryota</taxon>
        <taxon>Fungi</taxon>
        <taxon>Dikarya</taxon>
        <taxon>Ascomycota</taxon>
        <taxon>Pezizomycotina</taxon>
        <taxon>Sordariomycetes</taxon>
        <taxon>Sordariomycetidae</taxon>
        <taxon>Sordariales</taxon>
        <taxon>Sordariaceae</taxon>
        <taxon>Neurospora</taxon>
    </lineage>
</organism>
<evidence type="ECO:0000313" key="17">
    <source>
        <dbReference type="Proteomes" id="UP001285908"/>
    </source>
</evidence>
<feature type="region of interest" description="Disordered" evidence="13">
    <location>
        <begin position="198"/>
        <end position="232"/>
    </location>
</feature>
<keyword evidence="5" id="KW-0539">Nucleus</keyword>
<dbReference type="PANTHER" id="PTHR23237">
    <property type="entry name" value="NUCLEOLAR PROTEIN FAMILY A MEMBER 1 SNORNP PROTEIN GAR1"/>
    <property type="match status" value="1"/>
</dbReference>
<evidence type="ECO:0000256" key="14">
    <source>
        <dbReference type="SAM" id="SignalP"/>
    </source>
</evidence>
<dbReference type="Gene3D" id="2.40.10.230">
    <property type="entry name" value="Probable tRNA pseudouridine synthase domain"/>
    <property type="match status" value="1"/>
</dbReference>
<dbReference type="GO" id="GO:0034513">
    <property type="term" value="F:box H/ACA snoRNA binding"/>
    <property type="evidence" value="ECO:0007669"/>
    <property type="project" value="TreeGrafter"/>
</dbReference>
<feature type="domain" description="DUF8021" evidence="15">
    <location>
        <begin position="106"/>
        <end position="203"/>
    </location>
</feature>
<evidence type="ECO:0000313" key="16">
    <source>
        <dbReference type="EMBL" id="KAK3487492.1"/>
    </source>
</evidence>
<dbReference type="SUPFAM" id="SSF50447">
    <property type="entry name" value="Translation proteins"/>
    <property type="match status" value="1"/>
</dbReference>
<evidence type="ECO:0000256" key="10">
    <source>
        <dbReference type="ARBA" id="ARBA00053712"/>
    </source>
</evidence>
<keyword evidence="14" id="KW-0732">Signal</keyword>
<evidence type="ECO:0000256" key="13">
    <source>
        <dbReference type="SAM" id="MobiDB-lite"/>
    </source>
</evidence>
<dbReference type="InterPro" id="IPR038664">
    <property type="entry name" value="Gar1/Naf1_Cbf5-bd_sf"/>
</dbReference>
<dbReference type="FunFam" id="2.40.10.230:FF:000001">
    <property type="entry name" value="H/ACA ribonucleoprotein complex subunit"/>
    <property type="match status" value="1"/>
</dbReference>
<dbReference type="AlphaFoldDB" id="A0AAJ0I1R3"/>
<evidence type="ECO:0000256" key="12">
    <source>
        <dbReference type="ARBA" id="ARBA00067245"/>
    </source>
</evidence>
<dbReference type="PANTHER" id="PTHR23237:SF6">
    <property type="entry name" value="H_ACA RIBONUCLEOPROTEIN COMPLEX SUBUNIT 1"/>
    <property type="match status" value="1"/>
</dbReference>
<dbReference type="Pfam" id="PF26061">
    <property type="entry name" value="DUF8021"/>
    <property type="match status" value="1"/>
</dbReference>
<evidence type="ECO:0000256" key="11">
    <source>
        <dbReference type="ARBA" id="ARBA00062786"/>
    </source>
</evidence>
<keyword evidence="17" id="KW-1185">Reference proteome</keyword>
<comment type="function">
    <text evidence="10">Non-catalytic component of the H/ACA small nucleolar ribonucleoprotein (H/ACA snoRNP), which catalyzes pseudouridylation of rRNA and is required for ribosome biogenesis. This involves the isomerization of uridine such that the ribose is subsequently attached to C5, instead of the normal N1. Pseudouridine ('psi') residues may serve to stabilize the conformation of rRNAs. The H/ACA snoRNP complex also mediates pseudouridylation of other types of RNAs. The H/ACA snoRNP complex mediates pseudouridylation at position 93 in U2 snRNA.</text>
</comment>
<keyword evidence="6" id="KW-0687">Ribonucleoprotein</keyword>
<name>A0AAJ0I1R3_9PEZI</name>
<gene>
    <name evidence="16" type="ORF">B0T23DRAFT_431161</name>
</gene>
<proteinExistence type="inferred from homology"/>
<evidence type="ECO:0000259" key="15">
    <source>
        <dbReference type="Pfam" id="PF26061"/>
    </source>
</evidence>